<dbReference type="AlphaFoldDB" id="N1PCW4"/>
<dbReference type="OMA" id="AFTRMLM"/>
<evidence type="ECO:0000256" key="1">
    <source>
        <dbReference type="SAM" id="MobiDB-lite"/>
    </source>
</evidence>
<dbReference type="OrthoDB" id="428854at2759"/>
<feature type="compositionally biased region" description="Polar residues" evidence="1">
    <location>
        <begin position="214"/>
        <end position="231"/>
    </location>
</feature>
<feature type="compositionally biased region" description="Acidic residues" evidence="1">
    <location>
        <begin position="248"/>
        <end position="260"/>
    </location>
</feature>
<feature type="region of interest" description="Disordered" evidence="1">
    <location>
        <begin position="1"/>
        <end position="133"/>
    </location>
</feature>
<organism evidence="2 3">
    <name type="scientific">Dothistroma septosporum (strain NZE10 / CBS 128990)</name>
    <name type="common">Red band needle blight fungus</name>
    <name type="synonym">Mycosphaerella pini</name>
    <dbReference type="NCBI Taxonomy" id="675120"/>
    <lineage>
        <taxon>Eukaryota</taxon>
        <taxon>Fungi</taxon>
        <taxon>Dikarya</taxon>
        <taxon>Ascomycota</taxon>
        <taxon>Pezizomycotina</taxon>
        <taxon>Dothideomycetes</taxon>
        <taxon>Dothideomycetidae</taxon>
        <taxon>Mycosphaerellales</taxon>
        <taxon>Mycosphaerellaceae</taxon>
        <taxon>Dothistroma</taxon>
    </lineage>
</organism>
<evidence type="ECO:0000313" key="2">
    <source>
        <dbReference type="EMBL" id="EME39904.1"/>
    </source>
</evidence>
<feature type="compositionally biased region" description="Basic and acidic residues" evidence="1">
    <location>
        <begin position="535"/>
        <end position="545"/>
    </location>
</feature>
<dbReference type="HOGENOM" id="CLU_446194_0_0_1"/>
<feature type="region of interest" description="Disordered" evidence="1">
    <location>
        <begin position="195"/>
        <end position="573"/>
    </location>
</feature>
<dbReference type="Proteomes" id="UP000016933">
    <property type="component" value="Unassembled WGS sequence"/>
</dbReference>
<feature type="compositionally biased region" description="Polar residues" evidence="1">
    <location>
        <begin position="392"/>
        <end position="416"/>
    </location>
</feature>
<accession>N1PCW4</accession>
<dbReference type="STRING" id="675120.N1PCW4"/>
<dbReference type="EMBL" id="KB446544">
    <property type="protein sequence ID" value="EME39904.1"/>
    <property type="molecule type" value="Genomic_DNA"/>
</dbReference>
<proteinExistence type="predicted"/>
<gene>
    <name evidence="2" type="ORF">DOTSEDRAFT_74698</name>
</gene>
<sequence>MSGNPFRRSKLPPPVNAPAESIGPASGPAIARINTDAANGASATPSKRIKKKRVTIVSPNSPEFAYRPADNERRRLSASDSAARAESPPPPPSAKTALDEREDETDSTTGDKELDEATWNTRQNLGSLPPSGIETTAVGGMRLPYNPFARTLATVEGINGLGTSSAQEEGAAGEQGVGRPVLDVDAFKNILMTGSAVPSPPTGRPGAVGIAPAATTSRGQDSGSNTDTSSLFDPRYNLHGESPRTSFDDYEDASDTDDGNENSTLMGEGRSDDIAPPAPPKPKSRGPQTVSFAEFEDSIPQGFQGRASQNQPFSAHFTGILRPSTPRSMSDLNKPLPPPPQEPSTAPEAADQPYSVRSALDESQGAAKKAPAPPPPPPPSRRKSGETGRARSASNLSNNTLDSVQSASVPQTQISLRPNEAASKLAPPPPPPSRKAHTSSRPSGTPSDPTSQDPSPSQSITDVPKAKPPPPPRRHPSTSGSIHSLANRTSESPRPAQRPGDAFLAAFTPANTPPAPPPRRGGSKRSSMDGPPDTLARRLSTEQHRRFSGGRTDSFDSERSASVGSLKQVPEPAEFEQAVVSPLAEEQRDVLADMSAFQDEIDALRVQSERTR</sequence>
<feature type="compositionally biased region" description="Low complexity" evidence="1">
    <location>
        <begin position="442"/>
        <end position="459"/>
    </location>
</feature>
<reference evidence="2 3" key="2">
    <citation type="journal article" date="2012" name="PLoS Pathog.">
        <title>Diverse lifestyles and strategies of plant pathogenesis encoded in the genomes of eighteen Dothideomycetes fungi.</title>
        <authorList>
            <person name="Ohm R.A."/>
            <person name="Feau N."/>
            <person name="Henrissat B."/>
            <person name="Schoch C.L."/>
            <person name="Horwitz B.A."/>
            <person name="Barry K.W."/>
            <person name="Condon B.J."/>
            <person name="Copeland A.C."/>
            <person name="Dhillon B."/>
            <person name="Glaser F."/>
            <person name="Hesse C.N."/>
            <person name="Kosti I."/>
            <person name="LaButti K."/>
            <person name="Lindquist E.A."/>
            <person name="Lucas S."/>
            <person name="Salamov A.A."/>
            <person name="Bradshaw R.E."/>
            <person name="Ciuffetti L."/>
            <person name="Hamelin R.C."/>
            <person name="Kema G.H.J."/>
            <person name="Lawrence C."/>
            <person name="Scott J.A."/>
            <person name="Spatafora J.W."/>
            <person name="Turgeon B.G."/>
            <person name="de Wit P.J.G.M."/>
            <person name="Zhong S."/>
            <person name="Goodwin S.B."/>
            <person name="Grigoriev I.V."/>
        </authorList>
    </citation>
    <scope>NUCLEOTIDE SEQUENCE [LARGE SCALE GENOMIC DNA]</scope>
    <source>
        <strain evidence="3">NZE10 / CBS 128990</strain>
    </source>
</reference>
<reference evidence="3" key="1">
    <citation type="journal article" date="2012" name="PLoS Genet.">
        <title>The genomes of the fungal plant pathogens Cladosporium fulvum and Dothistroma septosporum reveal adaptation to different hosts and lifestyles but also signatures of common ancestry.</title>
        <authorList>
            <person name="de Wit P.J.G.M."/>
            <person name="van der Burgt A."/>
            <person name="Oekmen B."/>
            <person name="Stergiopoulos I."/>
            <person name="Abd-Elsalam K.A."/>
            <person name="Aerts A.L."/>
            <person name="Bahkali A.H."/>
            <person name="Beenen H.G."/>
            <person name="Chettri P."/>
            <person name="Cox M.P."/>
            <person name="Datema E."/>
            <person name="de Vries R.P."/>
            <person name="Dhillon B."/>
            <person name="Ganley A.R."/>
            <person name="Griffiths S.A."/>
            <person name="Guo Y."/>
            <person name="Hamelin R.C."/>
            <person name="Henrissat B."/>
            <person name="Kabir M.S."/>
            <person name="Jashni M.K."/>
            <person name="Kema G."/>
            <person name="Klaubauf S."/>
            <person name="Lapidus A."/>
            <person name="Levasseur A."/>
            <person name="Lindquist E."/>
            <person name="Mehrabi R."/>
            <person name="Ohm R.A."/>
            <person name="Owen T.J."/>
            <person name="Salamov A."/>
            <person name="Schwelm A."/>
            <person name="Schijlen E."/>
            <person name="Sun H."/>
            <person name="van den Burg H.A."/>
            <person name="van Ham R.C.H.J."/>
            <person name="Zhang S."/>
            <person name="Goodwin S.B."/>
            <person name="Grigoriev I.V."/>
            <person name="Collemare J."/>
            <person name="Bradshaw R.E."/>
        </authorList>
    </citation>
    <scope>NUCLEOTIDE SEQUENCE [LARGE SCALE GENOMIC DNA]</scope>
    <source>
        <strain evidence="3">NZE10 / CBS 128990</strain>
    </source>
</reference>
<protein>
    <submittedName>
        <fullName evidence="2">Uncharacterized protein</fullName>
    </submittedName>
</protein>
<name>N1PCW4_DOTSN</name>
<dbReference type="eggNOG" id="ENOG502R2EP">
    <property type="taxonomic scope" value="Eukaryota"/>
</dbReference>
<evidence type="ECO:0000313" key="3">
    <source>
        <dbReference type="Proteomes" id="UP000016933"/>
    </source>
</evidence>
<feature type="compositionally biased region" description="Polar residues" evidence="1">
    <location>
        <begin position="477"/>
        <end position="492"/>
    </location>
</feature>
<keyword evidence="3" id="KW-1185">Reference proteome</keyword>